<dbReference type="GO" id="GO:0008080">
    <property type="term" value="F:N-acetyltransferase activity"/>
    <property type="evidence" value="ECO:0007669"/>
    <property type="project" value="TreeGrafter"/>
</dbReference>
<dbReference type="EMBL" id="HBIU01025122">
    <property type="protein sequence ID" value="CAE0632887.1"/>
    <property type="molecule type" value="Transcribed_RNA"/>
</dbReference>
<protein>
    <recommendedName>
        <fullName evidence="2">N-acetyltransferase domain-containing protein</fullName>
    </recommendedName>
</protein>
<name>A0A6V1LG73_HETAK</name>
<accession>A0A6V1LG73</accession>
<dbReference type="Pfam" id="PF00583">
    <property type="entry name" value="Acetyltransf_1"/>
    <property type="match status" value="1"/>
</dbReference>
<dbReference type="AlphaFoldDB" id="A0A6V1LG73"/>
<reference evidence="3" key="1">
    <citation type="submission" date="2021-01" db="EMBL/GenBank/DDBJ databases">
        <authorList>
            <person name="Corre E."/>
            <person name="Pelletier E."/>
            <person name="Niang G."/>
            <person name="Scheremetjew M."/>
            <person name="Finn R."/>
            <person name="Kale V."/>
            <person name="Holt S."/>
            <person name="Cochrane G."/>
            <person name="Meng A."/>
            <person name="Brown T."/>
            <person name="Cohen L."/>
        </authorList>
    </citation>
    <scope>NUCLEOTIDE SEQUENCE</scope>
    <source>
        <strain evidence="3">CCMP3107</strain>
    </source>
</reference>
<dbReference type="SUPFAM" id="SSF55729">
    <property type="entry name" value="Acyl-CoA N-acyltransferases (Nat)"/>
    <property type="match status" value="1"/>
</dbReference>
<sequence length="238" mass="27449">MFEYYENDRKMLLKYKDKGLAHQAYEQIRLKLRVMAMLASTLFFLDPRSVKENKCFVVTKIKQHYFPAVKKLSREIPDQGKPIGVVTTLAVVAIVQVVLKEEDGTLISAHYFPRKGRSPLVGTYHSNSKKSKEGAQTRRSLQQKKEEGKCLEPYIFNLVVRADERKKGLASMLLQKCEETAFEEWGRTSLYLHVDPKSTPEAYSWYQKSGYQKITSTRNKGHQSRGVYMVKRLSSTAQ</sequence>
<gene>
    <name evidence="3" type="ORF">HAKA00212_LOCUS11599</name>
</gene>
<dbReference type="InterPro" id="IPR051556">
    <property type="entry name" value="N-term/lysine_N-AcTrnsfr"/>
</dbReference>
<evidence type="ECO:0000256" key="1">
    <source>
        <dbReference type="SAM" id="MobiDB-lite"/>
    </source>
</evidence>
<organism evidence="3">
    <name type="scientific">Heterosigma akashiwo</name>
    <name type="common">Chromophytic alga</name>
    <name type="synonym">Heterosigma carterae</name>
    <dbReference type="NCBI Taxonomy" id="2829"/>
    <lineage>
        <taxon>Eukaryota</taxon>
        <taxon>Sar</taxon>
        <taxon>Stramenopiles</taxon>
        <taxon>Ochrophyta</taxon>
        <taxon>Raphidophyceae</taxon>
        <taxon>Chattonellales</taxon>
        <taxon>Chattonellaceae</taxon>
        <taxon>Heterosigma</taxon>
    </lineage>
</organism>
<feature type="region of interest" description="Disordered" evidence="1">
    <location>
        <begin position="120"/>
        <end position="145"/>
    </location>
</feature>
<evidence type="ECO:0000313" key="3">
    <source>
        <dbReference type="EMBL" id="CAE0632887.1"/>
    </source>
</evidence>
<dbReference type="GO" id="GO:0007064">
    <property type="term" value="P:mitotic sister chromatid cohesion"/>
    <property type="evidence" value="ECO:0007669"/>
    <property type="project" value="TreeGrafter"/>
</dbReference>
<dbReference type="Gene3D" id="3.40.630.30">
    <property type="match status" value="1"/>
</dbReference>
<dbReference type="PANTHER" id="PTHR42919:SF20">
    <property type="entry name" value="GCN5-RELATED N-ACETYLTRANSFERASE 10, CHLOROPLASTIC"/>
    <property type="match status" value="1"/>
</dbReference>
<dbReference type="PROSITE" id="PS51186">
    <property type="entry name" value="GNAT"/>
    <property type="match status" value="1"/>
</dbReference>
<dbReference type="InterPro" id="IPR016181">
    <property type="entry name" value="Acyl_CoA_acyltransferase"/>
</dbReference>
<dbReference type="CDD" id="cd04301">
    <property type="entry name" value="NAT_SF"/>
    <property type="match status" value="1"/>
</dbReference>
<proteinExistence type="predicted"/>
<dbReference type="PANTHER" id="PTHR42919">
    <property type="entry name" value="N-ALPHA-ACETYLTRANSFERASE"/>
    <property type="match status" value="1"/>
</dbReference>
<evidence type="ECO:0000259" key="2">
    <source>
        <dbReference type="PROSITE" id="PS51186"/>
    </source>
</evidence>
<dbReference type="InterPro" id="IPR000182">
    <property type="entry name" value="GNAT_dom"/>
</dbReference>
<feature type="domain" description="N-acetyltransferase" evidence="2">
    <location>
        <begin position="154"/>
        <end position="234"/>
    </location>
</feature>
<dbReference type="GO" id="GO:0031415">
    <property type="term" value="C:NatA complex"/>
    <property type="evidence" value="ECO:0007669"/>
    <property type="project" value="TreeGrafter"/>
</dbReference>